<dbReference type="InterPro" id="IPR002156">
    <property type="entry name" value="RNaseH_domain"/>
</dbReference>
<name>A0A2I4F5G0_JUGRE</name>
<dbReference type="GO" id="GO:0003676">
    <property type="term" value="F:nucleic acid binding"/>
    <property type="evidence" value="ECO:0007669"/>
    <property type="project" value="InterPro"/>
</dbReference>
<evidence type="ECO:0000313" key="2">
    <source>
        <dbReference type="RefSeq" id="XP_018826886.1"/>
    </source>
</evidence>
<dbReference type="PANTHER" id="PTHR33116">
    <property type="entry name" value="REVERSE TRANSCRIPTASE ZINC-BINDING DOMAIN-CONTAINING PROTEIN-RELATED-RELATED"/>
    <property type="match status" value="1"/>
</dbReference>
<proteinExistence type="predicted"/>
<accession>A0A2I4F5G0</accession>
<sequence>MFSSNTSTLNQRDILQEAGAIICGDYGKYLGLPTIVGRSKYGTFKSIKDRIWRRIHSWKNSFLSSAGREVLIKAVLQSIPTYTMNVFQLPRKLSSEINSMIARFWWSHKKEGKGIHWQNWGKMGENKKEKYYRKSQFIEAKLGYKPSFMWRSLLEAQGLIKAVRIIAADSKVSSLVLEDIHCWNERLVCEIFSREEAAQICSLPLSRHGADDKSFWGFTKDGRFSVRSAYHLCTDMEKVSYGECSIGQEQKHVWEGLWRLNVPNSTKQFVWRALNNILPTKKSLAQKNVVEVATCQTCGMEEETVCHVLWTCPATSDVWAESQSGLQKWTCEEKEFFYIWAEMQSKLQKTKVEKVAMILKGLWFRRNRMVFEGKFDSPSKVITAAISGLKCFQESRLEGNQTKGVNIQRRKDTKWKPPDEGVTKVNFDAAIDKLNNKVGLGIVARNYEGELLFSLCASKMFSGSSDLAEAITLWRAMDLVVELDGRNVVFEGDVERVIKGVAGKGIICASMAQLLDC</sequence>
<dbReference type="Pfam" id="PF13456">
    <property type="entry name" value="RVT_3"/>
    <property type="match status" value="1"/>
</dbReference>
<dbReference type="GeneID" id="108995723"/>
<protein>
    <submittedName>
        <fullName evidence="2">Uncharacterized protein LOC108995723</fullName>
    </submittedName>
</protein>
<keyword evidence="1" id="KW-1185">Reference proteome</keyword>
<evidence type="ECO:0000313" key="1">
    <source>
        <dbReference type="Proteomes" id="UP000235220"/>
    </source>
</evidence>
<dbReference type="InterPro" id="IPR026960">
    <property type="entry name" value="RVT-Znf"/>
</dbReference>
<dbReference type="RefSeq" id="XP_018826886.1">
    <property type="nucleotide sequence ID" value="XM_018971341.1"/>
</dbReference>
<gene>
    <name evidence="2" type="primary">LOC108995723</name>
</gene>
<dbReference type="AlphaFoldDB" id="A0A2I4F5G0"/>
<dbReference type="PANTHER" id="PTHR33116:SF86">
    <property type="entry name" value="REVERSE TRANSCRIPTASE DOMAIN-CONTAINING PROTEIN"/>
    <property type="match status" value="1"/>
</dbReference>
<dbReference type="KEGG" id="jre:108995723"/>
<dbReference type="Pfam" id="PF13966">
    <property type="entry name" value="zf-RVT"/>
    <property type="match status" value="1"/>
</dbReference>
<dbReference type="Proteomes" id="UP000235220">
    <property type="component" value="Chromosome 2"/>
</dbReference>
<dbReference type="OrthoDB" id="1745333at2759"/>
<organism evidence="1 2">
    <name type="scientific">Juglans regia</name>
    <name type="common">English walnut</name>
    <dbReference type="NCBI Taxonomy" id="51240"/>
    <lineage>
        <taxon>Eukaryota</taxon>
        <taxon>Viridiplantae</taxon>
        <taxon>Streptophyta</taxon>
        <taxon>Embryophyta</taxon>
        <taxon>Tracheophyta</taxon>
        <taxon>Spermatophyta</taxon>
        <taxon>Magnoliopsida</taxon>
        <taxon>eudicotyledons</taxon>
        <taxon>Gunneridae</taxon>
        <taxon>Pentapetalae</taxon>
        <taxon>rosids</taxon>
        <taxon>fabids</taxon>
        <taxon>Fagales</taxon>
        <taxon>Juglandaceae</taxon>
        <taxon>Juglans</taxon>
    </lineage>
</organism>
<dbReference type="Gramene" id="Jr02_09570_p1">
    <property type="protein sequence ID" value="cds.Jr02_09570_p1"/>
    <property type="gene ID" value="Jr02_09570"/>
</dbReference>
<dbReference type="GO" id="GO:0004523">
    <property type="term" value="F:RNA-DNA hybrid ribonuclease activity"/>
    <property type="evidence" value="ECO:0007669"/>
    <property type="project" value="InterPro"/>
</dbReference>
<reference evidence="2" key="1">
    <citation type="submission" date="2025-08" db="UniProtKB">
        <authorList>
            <consortium name="RefSeq"/>
        </authorList>
    </citation>
    <scope>IDENTIFICATION</scope>
    <source>
        <tissue evidence="2">Leaves</tissue>
    </source>
</reference>